<feature type="region of interest" description="Disordered" evidence="1">
    <location>
        <begin position="219"/>
        <end position="299"/>
    </location>
</feature>
<protein>
    <recommendedName>
        <fullName evidence="2">Ribonuclease H1 N-terminal domain-containing protein</fullName>
    </recommendedName>
</protein>
<dbReference type="Gene3D" id="3.40.970.10">
    <property type="entry name" value="Ribonuclease H1, N-terminal domain"/>
    <property type="match status" value="1"/>
</dbReference>
<name>A0AAD6TQR6_9AGAR</name>
<dbReference type="EMBL" id="JARJCN010000083">
    <property type="protein sequence ID" value="KAJ7076250.1"/>
    <property type="molecule type" value="Genomic_DNA"/>
</dbReference>
<proteinExistence type="predicted"/>
<evidence type="ECO:0000256" key="1">
    <source>
        <dbReference type="SAM" id="MobiDB-lite"/>
    </source>
</evidence>
<gene>
    <name evidence="3" type="ORF">B0H15DRAFT_955776</name>
</gene>
<accession>A0AAD6TQR6</accession>
<feature type="region of interest" description="Disordered" evidence="1">
    <location>
        <begin position="163"/>
        <end position="190"/>
    </location>
</feature>
<dbReference type="InterPro" id="IPR009027">
    <property type="entry name" value="Ribosomal_bL9/RNase_H1_N"/>
</dbReference>
<comment type="caution">
    <text evidence="3">The sequence shown here is derived from an EMBL/GenBank/DDBJ whole genome shotgun (WGS) entry which is preliminary data.</text>
</comment>
<dbReference type="SUPFAM" id="SSF55658">
    <property type="entry name" value="L9 N-domain-like"/>
    <property type="match status" value="1"/>
</dbReference>
<keyword evidence="4" id="KW-1185">Reference proteome</keyword>
<dbReference type="InterPro" id="IPR037056">
    <property type="entry name" value="RNase_H1_N_sf"/>
</dbReference>
<dbReference type="Proteomes" id="UP001222325">
    <property type="component" value="Unassembled WGS sequence"/>
</dbReference>
<feature type="compositionally biased region" description="Gly residues" evidence="1">
    <location>
        <begin position="237"/>
        <end position="247"/>
    </location>
</feature>
<evidence type="ECO:0000313" key="4">
    <source>
        <dbReference type="Proteomes" id="UP001222325"/>
    </source>
</evidence>
<dbReference type="AlphaFoldDB" id="A0AAD6TQR6"/>
<evidence type="ECO:0000313" key="3">
    <source>
        <dbReference type="EMBL" id="KAJ7076250.1"/>
    </source>
</evidence>
<feature type="compositionally biased region" description="Basic residues" evidence="1">
    <location>
        <begin position="265"/>
        <end position="279"/>
    </location>
</feature>
<sequence>MLSMSNVGRTNLPPEEMVMDTHGVKDARYYCLPPVRGDRSSTPGPHRKGYVWHLVFQGRVVGLFNNWAEAKASISGYPDSENQGFDSEEEGINTWQLLCILGMHPHPVDPAFTAQPSARAVNISPENLSPQKSAHKSARAPALTPIKREAPATENMQVLADLPILPSTSIPRPSPRPSPSKLGRSSDASDGGYVNFAIRGGGVVSSSAERSEHRYFELQRLGEEPDCQGSPRSGPRSGSGSGSGSGLRSGPRPRLRSDLRPSPRSLRRSLRRSPRRSLRPRSPAPATPPELRFRIPRGL</sequence>
<feature type="domain" description="Ribonuclease H1 N-terminal" evidence="2">
    <location>
        <begin position="55"/>
        <end position="90"/>
    </location>
</feature>
<dbReference type="Pfam" id="PF01693">
    <property type="entry name" value="Cauli_VI"/>
    <property type="match status" value="1"/>
</dbReference>
<reference evidence="3" key="1">
    <citation type="submission" date="2023-03" db="EMBL/GenBank/DDBJ databases">
        <title>Massive genome expansion in bonnet fungi (Mycena s.s.) driven by repeated elements and novel gene families across ecological guilds.</title>
        <authorList>
            <consortium name="Lawrence Berkeley National Laboratory"/>
            <person name="Harder C.B."/>
            <person name="Miyauchi S."/>
            <person name="Viragh M."/>
            <person name="Kuo A."/>
            <person name="Thoen E."/>
            <person name="Andreopoulos B."/>
            <person name="Lu D."/>
            <person name="Skrede I."/>
            <person name="Drula E."/>
            <person name="Henrissat B."/>
            <person name="Morin E."/>
            <person name="Kohler A."/>
            <person name="Barry K."/>
            <person name="LaButti K."/>
            <person name="Morin E."/>
            <person name="Salamov A."/>
            <person name="Lipzen A."/>
            <person name="Mereny Z."/>
            <person name="Hegedus B."/>
            <person name="Baldrian P."/>
            <person name="Stursova M."/>
            <person name="Weitz H."/>
            <person name="Taylor A."/>
            <person name="Grigoriev I.V."/>
            <person name="Nagy L.G."/>
            <person name="Martin F."/>
            <person name="Kauserud H."/>
        </authorList>
    </citation>
    <scope>NUCLEOTIDE SEQUENCE</scope>
    <source>
        <strain evidence="3">CBHHK173m</strain>
    </source>
</reference>
<organism evidence="3 4">
    <name type="scientific">Mycena belliarum</name>
    <dbReference type="NCBI Taxonomy" id="1033014"/>
    <lineage>
        <taxon>Eukaryota</taxon>
        <taxon>Fungi</taxon>
        <taxon>Dikarya</taxon>
        <taxon>Basidiomycota</taxon>
        <taxon>Agaricomycotina</taxon>
        <taxon>Agaricomycetes</taxon>
        <taxon>Agaricomycetidae</taxon>
        <taxon>Agaricales</taxon>
        <taxon>Marasmiineae</taxon>
        <taxon>Mycenaceae</taxon>
        <taxon>Mycena</taxon>
    </lineage>
</organism>
<evidence type="ECO:0000259" key="2">
    <source>
        <dbReference type="Pfam" id="PF01693"/>
    </source>
</evidence>
<dbReference type="InterPro" id="IPR011320">
    <property type="entry name" value="RNase_H1_N"/>
</dbReference>